<organism evidence="3 4">
    <name type="scientific">Roseateles flavus</name>
    <dbReference type="NCBI Taxonomy" id="3149041"/>
    <lineage>
        <taxon>Bacteria</taxon>
        <taxon>Pseudomonadati</taxon>
        <taxon>Pseudomonadota</taxon>
        <taxon>Betaproteobacteria</taxon>
        <taxon>Burkholderiales</taxon>
        <taxon>Sphaerotilaceae</taxon>
        <taxon>Roseateles</taxon>
    </lineage>
</organism>
<dbReference type="Proteomes" id="UP001462640">
    <property type="component" value="Unassembled WGS sequence"/>
</dbReference>
<name>A0ABV0GAF8_9BURK</name>
<evidence type="ECO:0000259" key="2">
    <source>
        <dbReference type="Pfam" id="PF00534"/>
    </source>
</evidence>
<dbReference type="InterPro" id="IPR001296">
    <property type="entry name" value="Glyco_trans_1"/>
</dbReference>
<dbReference type="PANTHER" id="PTHR46401">
    <property type="entry name" value="GLYCOSYLTRANSFERASE WBBK-RELATED"/>
    <property type="match status" value="1"/>
</dbReference>
<dbReference type="RefSeq" id="WP_347606662.1">
    <property type="nucleotide sequence ID" value="NZ_JBDPZC010000001.1"/>
</dbReference>
<evidence type="ECO:0000313" key="3">
    <source>
        <dbReference type="EMBL" id="MEO3712050.1"/>
    </source>
</evidence>
<dbReference type="Pfam" id="PF00534">
    <property type="entry name" value="Glycos_transf_1"/>
    <property type="match status" value="1"/>
</dbReference>
<feature type="domain" description="Glycosyl transferase family 1" evidence="2">
    <location>
        <begin position="194"/>
        <end position="348"/>
    </location>
</feature>
<keyword evidence="4" id="KW-1185">Reference proteome</keyword>
<gene>
    <name evidence="3" type="ORF">ABDJ40_04630</name>
</gene>
<dbReference type="Gene3D" id="3.40.50.2000">
    <property type="entry name" value="Glycogen Phosphorylase B"/>
    <property type="match status" value="1"/>
</dbReference>
<dbReference type="SUPFAM" id="SSF53756">
    <property type="entry name" value="UDP-Glycosyltransferase/glycogen phosphorylase"/>
    <property type="match status" value="1"/>
</dbReference>
<proteinExistence type="predicted"/>
<dbReference type="PANTHER" id="PTHR46401:SF2">
    <property type="entry name" value="GLYCOSYLTRANSFERASE WBBK-RELATED"/>
    <property type="match status" value="1"/>
</dbReference>
<comment type="caution">
    <text evidence="3">The sequence shown here is derived from an EMBL/GenBank/DDBJ whole genome shotgun (WGS) entry which is preliminary data.</text>
</comment>
<keyword evidence="1" id="KW-0808">Transferase</keyword>
<evidence type="ECO:0000313" key="4">
    <source>
        <dbReference type="Proteomes" id="UP001462640"/>
    </source>
</evidence>
<reference evidence="3 4" key="1">
    <citation type="submission" date="2024-05" db="EMBL/GenBank/DDBJ databases">
        <title>Roseateles sp. 2.12 16S ribosomal RNA gene Genome sequencing and assembly.</title>
        <authorList>
            <person name="Woo H."/>
        </authorList>
    </citation>
    <scope>NUCLEOTIDE SEQUENCE [LARGE SCALE GENOMIC DNA]</scope>
    <source>
        <strain evidence="3 4">2.12</strain>
    </source>
</reference>
<dbReference type="CDD" id="cd03809">
    <property type="entry name" value="GT4_MtfB-like"/>
    <property type="match status" value="1"/>
</dbReference>
<sequence>MRPVVINGKFLAQRMTGVQRVAHELVRALDQELGRRPAGDRPQVLLLHPDSGIAPALDHISCRATPAPLGRLHLWEQWTLPRAAKGGLLLNLAGSAPALGRRQICMLHDAAVFDWPQAYTRAFVGWYRYLFGRLAGRARVILTPSAFSRGRLQGHLPALRKRPGSDCQVLPLAAEHMDRIAADSAWLNGTGLAQRPFLLAVASENPSKNLAGLLQAFAQWPGRAGHLLVLAGGANPEVFRSDRPPVADEANVRRLGPVSDAQLKALYGAAKAFVQPSWYEGFGLPPLEAMRCGCPVLSSNQASLPEVCGEAAAYFDPHAAPSGPGGFGPALDRLLADPAAAEKARARAAQFSWAASGQQLLALLERAASEPG</sequence>
<accession>A0ABV0GAF8</accession>
<evidence type="ECO:0000256" key="1">
    <source>
        <dbReference type="ARBA" id="ARBA00022679"/>
    </source>
</evidence>
<protein>
    <submittedName>
        <fullName evidence="3">Glycosyltransferase family 1 protein</fullName>
    </submittedName>
</protein>
<dbReference type="EMBL" id="JBDPZC010000001">
    <property type="protein sequence ID" value="MEO3712050.1"/>
    <property type="molecule type" value="Genomic_DNA"/>
</dbReference>